<dbReference type="EMBL" id="CALSBS010000015">
    <property type="protein sequence ID" value="CAH6660716.1"/>
    <property type="molecule type" value="Genomic_DNA"/>
</dbReference>
<feature type="transmembrane region" description="Helical" evidence="1">
    <location>
        <begin position="7"/>
        <end position="32"/>
    </location>
</feature>
<protein>
    <recommendedName>
        <fullName evidence="4">DUF1482 family protein</fullName>
    </recommendedName>
</protein>
<comment type="caution">
    <text evidence="2">The sequence shown here is derived from an EMBL/GenBank/DDBJ whole genome shotgun (WGS) entry which is preliminary data.</text>
</comment>
<evidence type="ECO:0008006" key="4">
    <source>
        <dbReference type="Google" id="ProtNLM"/>
    </source>
</evidence>
<keyword evidence="1" id="KW-0472">Membrane</keyword>
<sequence length="92" mass="9819">MRGSAPLLILVFEFVMNKTVFCAIALMVVIGVGTHVSAHRAVDCTQQGGAEAACVASVWDMEKVNPLPQYNPDNGALESTSKTVYTSAFSVR</sequence>
<accession>A0ABN8TCY6</accession>
<keyword evidence="1" id="KW-1133">Transmembrane helix</keyword>
<proteinExistence type="predicted"/>
<reference evidence="2" key="1">
    <citation type="submission" date="2022-05" db="EMBL/GenBank/DDBJ databases">
        <authorList>
            <person name="Blom J."/>
        </authorList>
    </citation>
    <scope>NUCLEOTIDE SEQUENCE</scope>
    <source>
        <strain evidence="2">Type strain: CPO20170097</strain>
    </source>
</reference>
<dbReference type="Proteomes" id="UP001152651">
    <property type="component" value="Unassembled WGS sequence"/>
</dbReference>
<gene>
    <name evidence="2" type="ORF">FBBNIHIM_16515</name>
</gene>
<evidence type="ECO:0000313" key="2">
    <source>
        <dbReference type="EMBL" id="CAH6660716.1"/>
    </source>
</evidence>
<name>A0ABN8TCY6_9ENTR</name>
<organism evidence="2 3">
    <name type="scientific">Pseudocitrobacter vendiensis</name>
    <dbReference type="NCBI Taxonomy" id="2488306"/>
    <lineage>
        <taxon>Bacteria</taxon>
        <taxon>Pseudomonadati</taxon>
        <taxon>Pseudomonadota</taxon>
        <taxon>Gammaproteobacteria</taxon>
        <taxon>Enterobacterales</taxon>
        <taxon>Enterobacteriaceae</taxon>
        <taxon>Pseudocitrobacter</taxon>
    </lineage>
</organism>
<keyword evidence="1" id="KW-0812">Transmembrane</keyword>
<evidence type="ECO:0000313" key="3">
    <source>
        <dbReference type="Proteomes" id="UP001152651"/>
    </source>
</evidence>
<evidence type="ECO:0000256" key="1">
    <source>
        <dbReference type="SAM" id="Phobius"/>
    </source>
</evidence>
<keyword evidence="3" id="KW-1185">Reference proteome</keyword>